<keyword evidence="1" id="KW-0732">Signal</keyword>
<feature type="signal peptide" evidence="1">
    <location>
        <begin position="1"/>
        <end position="22"/>
    </location>
</feature>
<dbReference type="Proteomes" id="UP000737113">
    <property type="component" value="Unassembled WGS sequence"/>
</dbReference>
<reference evidence="2" key="1">
    <citation type="submission" date="2020-04" db="EMBL/GenBank/DDBJ databases">
        <title>Description of Shewanella salipaludis sp. nov., isolated from a salt marsh.</title>
        <authorList>
            <person name="Park S."/>
            <person name="Yoon J.-H."/>
        </authorList>
    </citation>
    <scope>NUCLEOTIDE SEQUENCE</scope>
    <source>
        <strain evidence="2">SHSM-M6</strain>
    </source>
</reference>
<dbReference type="RefSeq" id="WP_169565165.1">
    <property type="nucleotide sequence ID" value="NZ_JAAXYH010000012.1"/>
</dbReference>
<proteinExistence type="predicted"/>
<dbReference type="Gene3D" id="3.10.450.50">
    <property type="match status" value="1"/>
</dbReference>
<evidence type="ECO:0000313" key="3">
    <source>
        <dbReference type="Proteomes" id="UP000737113"/>
    </source>
</evidence>
<keyword evidence="3" id="KW-1185">Reference proteome</keyword>
<name>A0A972FWB0_9GAMM</name>
<dbReference type="AlphaFoldDB" id="A0A972FWB0"/>
<accession>A0A972FWB0</accession>
<gene>
    <name evidence="2" type="ORF">HC757_14870</name>
</gene>
<organism evidence="2 3">
    <name type="scientific">Shewanella salipaludis</name>
    <dbReference type="NCBI Taxonomy" id="2723052"/>
    <lineage>
        <taxon>Bacteria</taxon>
        <taxon>Pseudomonadati</taxon>
        <taxon>Pseudomonadota</taxon>
        <taxon>Gammaproteobacteria</taxon>
        <taxon>Alteromonadales</taxon>
        <taxon>Shewanellaceae</taxon>
        <taxon>Shewanella</taxon>
    </lineage>
</organism>
<evidence type="ECO:0000313" key="2">
    <source>
        <dbReference type="EMBL" id="NMH66439.1"/>
    </source>
</evidence>
<feature type="chain" id="PRO_5037192674" evidence="1">
    <location>
        <begin position="23"/>
        <end position="278"/>
    </location>
</feature>
<evidence type="ECO:0000256" key="1">
    <source>
        <dbReference type="SAM" id="SignalP"/>
    </source>
</evidence>
<dbReference type="SUPFAM" id="SSF54427">
    <property type="entry name" value="NTF2-like"/>
    <property type="match status" value="1"/>
</dbReference>
<sequence>MKPLLPLLLFMTLAGFSSPGIAADEPVDYSLHGAIYAWYGQLDLGTTPEQLITKDSQLDFAEYPQGKPTVGAHHILSIEPLPSEDGLRRVEVTLEYLPWDPDNLEGNGHYLIQELSLTQDTLLVRSSQTTLDEVDDFISSYREASDHNLIRALIYRWTQTLDNPGRNSLQAMLSANASFQSPEAGIDEPAAYLAWLQAREDKQSRRVIKNLAITPLAPQEYQAQFEYQWTAINPQGETELAQVAVELRLRVHNGIAIITGYRERYLPPVTDLGAEIRC</sequence>
<dbReference type="InterPro" id="IPR032710">
    <property type="entry name" value="NTF2-like_dom_sf"/>
</dbReference>
<comment type="caution">
    <text evidence="2">The sequence shown here is derived from an EMBL/GenBank/DDBJ whole genome shotgun (WGS) entry which is preliminary data.</text>
</comment>
<dbReference type="EMBL" id="JAAXYH010000012">
    <property type="protein sequence ID" value="NMH66439.1"/>
    <property type="molecule type" value="Genomic_DNA"/>
</dbReference>
<protein>
    <submittedName>
        <fullName evidence="2">Uncharacterized protein</fullName>
    </submittedName>
</protein>